<dbReference type="OMA" id="TVRQVAC"/>
<dbReference type="EMBL" id="KN817520">
    <property type="protein sequence ID" value="KJA28996.1"/>
    <property type="molecule type" value="Genomic_DNA"/>
</dbReference>
<accession>A0A0D2PKU5</accession>
<dbReference type="Proteomes" id="UP000054270">
    <property type="component" value="Unassembled WGS sequence"/>
</dbReference>
<reference evidence="4" key="1">
    <citation type="submission" date="2014-04" db="EMBL/GenBank/DDBJ databases">
        <title>Evolutionary Origins and Diversification of the Mycorrhizal Mutualists.</title>
        <authorList>
            <consortium name="DOE Joint Genome Institute"/>
            <consortium name="Mycorrhizal Genomics Consortium"/>
            <person name="Kohler A."/>
            <person name="Kuo A."/>
            <person name="Nagy L.G."/>
            <person name="Floudas D."/>
            <person name="Copeland A."/>
            <person name="Barry K.W."/>
            <person name="Cichocki N."/>
            <person name="Veneault-Fourrey C."/>
            <person name="LaButti K."/>
            <person name="Lindquist E.A."/>
            <person name="Lipzen A."/>
            <person name="Lundell T."/>
            <person name="Morin E."/>
            <person name="Murat C."/>
            <person name="Riley R."/>
            <person name="Ohm R."/>
            <person name="Sun H."/>
            <person name="Tunlid A."/>
            <person name="Henrissat B."/>
            <person name="Grigoriev I.V."/>
            <person name="Hibbett D.S."/>
            <person name="Martin F."/>
        </authorList>
    </citation>
    <scope>NUCLEOTIDE SEQUENCE [LARGE SCALE GENOMIC DNA]</scope>
    <source>
        <strain evidence="4">FD-334 SS-4</strain>
    </source>
</reference>
<keyword evidence="1" id="KW-0812">Transmembrane</keyword>
<evidence type="ECO:0000256" key="2">
    <source>
        <dbReference type="SAM" id="SignalP"/>
    </source>
</evidence>
<feature type="signal peptide" evidence="2">
    <location>
        <begin position="1"/>
        <end position="18"/>
    </location>
</feature>
<keyword evidence="4" id="KW-1185">Reference proteome</keyword>
<name>A0A0D2PKU5_HYPSF</name>
<feature type="transmembrane region" description="Helical" evidence="1">
    <location>
        <begin position="243"/>
        <end position="262"/>
    </location>
</feature>
<evidence type="ECO:0000313" key="4">
    <source>
        <dbReference type="Proteomes" id="UP000054270"/>
    </source>
</evidence>
<dbReference type="PANTHER" id="PTHR34862:SF1">
    <property type="entry name" value="SPARK DOMAIN-CONTAINING PROTEIN"/>
    <property type="match status" value="1"/>
</dbReference>
<dbReference type="PANTHER" id="PTHR34862">
    <property type="entry name" value="SPARK DOMAIN-CONTAINING PROTEIN"/>
    <property type="match status" value="1"/>
</dbReference>
<keyword evidence="1" id="KW-0472">Membrane</keyword>
<gene>
    <name evidence="3" type="ORF">HYPSUDRAFT_33480</name>
</gene>
<organism evidence="3 4">
    <name type="scientific">Hypholoma sublateritium (strain FD-334 SS-4)</name>
    <dbReference type="NCBI Taxonomy" id="945553"/>
    <lineage>
        <taxon>Eukaryota</taxon>
        <taxon>Fungi</taxon>
        <taxon>Dikarya</taxon>
        <taxon>Basidiomycota</taxon>
        <taxon>Agaricomycotina</taxon>
        <taxon>Agaricomycetes</taxon>
        <taxon>Agaricomycetidae</taxon>
        <taxon>Agaricales</taxon>
        <taxon>Agaricineae</taxon>
        <taxon>Strophariaceae</taxon>
        <taxon>Hypholoma</taxon>
    </lineage>
</organism>
<keyword evidence="2" id="KW-0732">Signal</keyword>
<evidence type="ECO:0000256" key="1">
    <source>
        <dbReference type="SAM" id="Phobius"/>
    </source>
</evidence>
<feature type="chain" id="PRO_5002248632" evidence="2">
    <location>
        <begin position="19"/>
        <end position="263"/>
    </location>
</feature>
<keyword evidence="1" id="KW-1133">Transmembrane helix</keyword>
<evidence type="ECO:0000313" key="3">
    <source>
        <dbReference type="EMBL" id="KJA28996.1"/>
    </source>
</evidence>
<dbReference type="AlphaFoldDB" id="A0A0D2PKU5"/>
<dbReference type="OrthoDB" id="2536450at2759"/>
<protein>
    <submittedName>
        <fullName evidence="3">Uncharacterized protein</fullName>
    </submittedName>
</protein>
<sequence length="263" mass="25999">MHSTRIIAIAALAASAAAQSLSTQCTGALTAVATNPDAASCLSLGSLITLVSGGSTTAVIPPIDAWLTSLCGGPACSNTTIAAVVQNITTGCSTELSGLGITSDSASSITPLIEQYYPAVRQVVCLKDGSTNCVTETLTNIQNSVGTLTLTSIAQIVANPPSTIPTNVTCTDCIKAAYNIINDSIPGVVSDAAPSLQSQCGTSFTDGTTPSDIVESASTASASSSTTTTSAAMGFVSFSAQGALAGLGASATIVLTTVFAFLA</sequence>
<proteinExistence type="predicted"/>